<name>A0A2W1LT83_9BACL</name>
<gene>
    <name evidence="6" type="ORF">DNH61_00200</name>
</gene>
<protein>
    <recommendedName>
        <fullName evidence="5">Tyrosine-protein phosphatase</fullName>
        <ecNumber evidence="5">3.1.3.48</ecNumber>
    </recommendedName>
</protein>
<dbReference type="InterPro" id="IPR016195">
    <property type="entry name" value="Pol/histidinol_Pase-like"/>
</dbReference>
<dbReference type="Pfam" id="PF19567">
    <property type="entry name" value="CpsB_CapC"/>
    <property type="match status" value="1"/>
</dbReference>
<evidence type="ECO:0000313" key="7">
    <source>
        <dbReference type="Proteomes" id="UP000249522"/>
    </source>
</evidence>
<reference evidence="6 7" key="1">
    <citation type="submission" date="2018-06" db="EMBL/GenBank/DDBJ databases">
        <title>Paenibacillus imtechensis sp. nov.</title>
        <authorList>
            <person name="Pinnaka A.K."/>
            <person name="Singh H."/>
            <person name="Kaur M."/>
        </authorList>
    </citation>
    <scope>NUCLEOTIDE SEQUENCE [LARGE SCALE GENOMIC DNA]</scope>
    <source>
        <strain evidence="6 7">SMB1</strain>
    </source>
</reference>
<accession>A0A2W1LT83</accession>
<dbReference type="EMBL" id="QKRB01000006">
    <property type="protein sequence ID" value="PZD97724.1"/>
    <property type="molecule type" value="Genomic_DNA"/>
</dbReference>
<dbReference type="PANTHER" id="PTHR39181:SF1">
    <property type="entry name" value="TYROSINE-PROTEIN PHOSPHATASE YWQE"/>
    <property type="match status" value="1"/>
</dbReference>
<dbReference type="SUPFAM" id="SSF89550">
    <property type="entry name" value="PHP domain-like"/>
    <property type="match status" value="1"/>
</dbReference>
<comment type="similarity">
    <text evidence="1 5">Belongs to the metallo-dependent hydrolases superfamily. CpsB/CapC family.</text>
</comment>
<evidence type="ECO:0000256" key="2">
    <source>
        <dbReference type="ARBA" id="ARBA00022801"/>
    </source>
</evidence>
<dbReference type="InterPro" id="IPR016667">
    <property type="entry name" value="Caps_polysacc_synth_CpsB/CapC"/>
</dbReference>
<dbReference type="GO" id="GO:0004725">
    <property type="term" value="F:protein tyrosine phosphatase activity"/>
    <property type="evidence" value="ECO:0007669"/>
    <property type="project" value="UniProtKB-UniRule"/>
</dbReference>
<evidence type="ECO:0000256" key="4">
    <source>
        <dbReference type="ARBA" id="ARBA00051722"/>
    </source>
</evidence>
<dbReference type="OrthoDB" id="9788539at2"/>
<dbReference type="GO" id="GO:0030145">
    <property type="term" value="F:manganese ion binding"/>
    <property type="evidence" value="ECO:0007669"/>
    <property type="project" value="UniProtKB-UniRule"/>
</dbReference>
<dbReference type="EC" id="3.1.3.48" evidence="5"/>
<evidence type="ECO:0000313" key="6">
    <source>
        <dbReference type="EMBL" id="PZD97724.1"/>
    </source>
</evidence>
<dbReference type="Gene3D" id="3.20.20.140">
    <property type="entry name" value="Metal-dependent hydrolases"/>
    <property type="match status" value="1"/>
</dbReference>
<comment type="catalytic activity">
    <reaction evidence="4 5">
        <text>O-phospho-L-tyrosyl-[protein] + H2O = L-tyrosyl-[protein] + phosphate</text>
        <dbReference type="Rhea" id="RHEA:10684"/>
        <dbReference type="Rhea" id="RHEA-COMP:10136"/>
        <dbReference type="Rhea" id="RHEA-COMP:20101"/>
        <dbReference type="ChEBI" id="CHEBI:15377"/>
        <dbReference type="ChEBI" id="CHEBI:43474"/>
        <dbReference type="ChEBI" id="CHEBI:46858"/>
        <dbReference type="ChEBI" id="CHEBI:61978"/>
        <dbReference type="EC" id="3.1.3.48"/>
    </reaction>
</comment>
<dbReference type="Proteomes" id="UP000249522">
    <property type="component" value="Unassembled WGS sequence"/>
</dbReference>
<dbReference type="PIRSF" id="PIRSF016557">
    <property type="entry name" value="Caps_synth_CpsB"/>
    <property type="match status" value="1"/>
</dbReference>
<proteinExistence type="inferred from homology"/>
<organism evidence="6 7">
    <name type="scientific">Paenibacillus sambharensis</name>
    <dbReference type="NCBI Taxonomy" id="1803190"/>
    <lineage>
        <taxon>Bacteria</taxon>
        <taxon>Bacillati</taxon>
        <taxon>Bacillota</taxon>
        <taxon>Bacilli</taxon>
        <taxon>Bacillales</taxon>
        <taxon>Paenibacillaceae</taxon>
        <taxon>Paenibacillus</taxon>
    </lineage>
</organism>
<evidence type="ECO:0000256" key="3">
    <source>
        <dbReference type="ARBA" id="ARBA00022912"/>
    </source>
</evidence>
<keyword evidence="7" id="KW-1185">Reference proteome</keyword>
<dbReference type="AlphaFoldDB" id="A0A2W1LT83"/>
<evidence type="ECO:0000256" key="5">
    <source>
        <dbReference type="PIRNR" id="PIRNR016557"/>
    </source>
</evidence>
<keyword evidence="2 5" id="KW-0378">Hydrolase</keyword>
<sequence>MIDIHTHILPCLDDGAQSLEEALRMAEFAASEGVYGMIATPHTRTSRYNSEPAQVREAVAVFNEALVSSRIPLTVYCGQEIRVNQPEDVLEDLNRGQLLTLHDSSYLLLELQPKFDVGAIQELIHELKLLELRPIIAHPERNPSIAANLELAAALESSGALLQINAPSVLGRNGFRSRRSAIQLCRRQLVHFIASDCHDHQVRMPGLTETYWILGKLFGSDQVDRWIWNARCVVENMPIERQQPLPGKRRWHGFNS</sequence>
<keyword evidence="3 5" id="KW-0904">Protein phosphatase</keyword>
<dbReference type="PANTHER" id="PTHR39181">
    <property type="entry name" value="TYROSINE-PROTEIN PHOSPHATASE YWQE"/>
    <property type="match status" value="1"/>
</dbReference>
<dbReference type="RefSeq" id="WP_111144687.1">
    <property type="nucleotide sequence ID" value="NZ_QKRB01000006.1"/>
</dbReference>
<evidence type="ECO:0000256" key="1">
    <source>
        <dbReference type="ARBA" id="ARBA00005750"/>
    </source>
</evidence>
<comment type="caution">
    <text evidence="6">The sequence shown here is derived from an EMBL/GenBank/DDBJ whole genome shotgun (WGS) entry which is preliminary data.</text>
</comment>